<feature type="domain" description="Sortilin C-terminal" evidence="1">
    <location>
        <begin position="230"/>
        <end position="297"/>
    </location>
</feature>
<comment type="caution">
    <text evidence="2">The sequence shown here is derived from an EMBL/GenBank/DDBJ whole genome shotgun (WGS) entry which is preliminary data.</text>
</comment>
<evidence type="ECO:0000259" key="1">
    <source>
        <dbReference type="Pfam" id="PF15901"/>
    </source>
</evidence>
<dbReference type="InterPro" id="IPR031777">
    <property type="entry name" value="Sortilin_C"/>
</dbReference>
<keyword evidence="3" id="KW-1185">Reference proteome</keyword>
<reference evidence="2 3" key="1">
    <citation type="journal article" date="2014" name="Genome Biol. Evol.">
        <title>The genome of the myxosporean Thelohanellus kitauei shows adaptations to nutrient acquisition within its fish host.</title>
        <authorList>
            <person name="Yang Y."/>
            <person name="Xiong J."/>
            <person name="Zhou Z."/>
            <person name="Huo F."/>
            <person name="Miao W."/>
            <person name="Ran C."/>
            <person name="Liu Y."/>
            <person name="Zhang J."/>
            <person name="Feng J."/>
            <person name="Wang M."/>
            <person name="Wang M."/>
            <person name="Wang L."/>
            <person name="Yao B."/>
        </authorList>
    </citation>
    <scope>NUCLEOTIDE SEQUENCE [LARGE SCALE GENOMIC DNA]</scope>
    <source>
        <strain evidence="2">Wuqing</strain>
    </source>
</reference>
<proteinExistence type="predicted"/>
<dbReference type="Proteomes" id="UP000031668">
    <property type="component" value="Unassembled WGS sequence"/>
</dbReference>
<gene>
    <name evidence="2" type="ORF">RF11_02374</name>
</gene>
<protein>
    <submittedName>
        <fullName evidence="2">Vacuolar protein sorting/targeting protein PEP1</fullName>
    </submittedName>
</protein>
<dbReference type="EMBL" id="JWZT01005625">
    <property type="protein sequence ID" value="KII60417.1"/>
    <property type="molecule type" value="Genomic_DNA"/>
</dbReference>
<accession>A0A0C2IU99</accession>
<sequence>MWNLVIWDGKTKDFIDVKCPNFRIKDIIQFNYLHEQYYIIILTNQEKKCLLSNYDGGDFVIITCDLDTSSSQSDCPVAVNPHIHGVIYANIKKTSQQAITYISTDDGITFEPIKLINFKGQDVGGLKLTIPCSIINSMNFPMPWISVFDGVYNLSRDHQIISIDGGLNWRLTPLYNFRPTVLNDGGIIFGVDPHTEAFVFSYDSDSWYNVKIHPDDDIMIVVPNGHPSTKFVNVISKNTVPGMLKLTNLDFLTVLNRTCQDDDFESWSMPRPHSYCCDRQNISYLRIKNNSFCAADRAKIIEQA</sequence>
<name>A0A0C2IU99_THEKT</name>
<evidence type="ECO:0000313" key="3">
    <source>
        <dbReference type="Proteomes" id="UP000031668"/>
    </source>
</evidence>
<dbReference type="InterPro" id="IPR036278">
    <property type="entry name" value="Sialidase_sf"/>
</dbReference>
<organism evidence="2 3">
    <name type="scientific">Thelohanellus kitauei</name>
    <name type="common">Myxosporean</name>
    <dbReference type="NCBI Taxonomy" id="669202"/>
    <lineage>
        <taxon>Eukaryota</taxon>
        <taxon>Metazoa</taxon>
        <taxon>Cnidaria</taxon>
        <taxon>Myxozoa</taxon>
        <taxon>Myxosporea</taxon>
        <taxon>Bivalvulida</taxon>
        <taxon>Platysporina</taxon>
        <taxon>Myxobolidae</taxon>
        <taxon>Thelohanellus</taxon>
    </lineage>
</organism>
<dbReference type="SUPFAM" id="SSF50939">
    <property type="entry name" value="Sialidases"/>
    <property type="match status" value="1"/>
</dbReference>
<dbReference type="Pfam" id="PF15901">
    <property type="entry name" value="Sortilin_C"/>
    <property type="match status" value="1"/>
</dbReference>
<evidence type="ECO:0000313" key="2">
    <source>
        <dbReference type="EMBL" id="KII60417.1"/>
    </source>
</evidence>
<dbReference type="AlphaFoldDB" id="A0A0C2IU99"/>